<reference evidence="1" key="1">
    <citation type="submission" date="2023-07" db="EMBL/GenBank/DDBJ databases">
        <title>Genomic Encyclopedia of Type Strains, Phase IV (KMG-IV): sequencing the most valuable type-strain genomes for metagenomic binning, comparative biology and taxonomic classification.</title>
        <authorList>
            <person name="Goeker M."/>
        </authorList>
    </citation>
    <scope>NUCLEOTIDE SEQUENCE</scope>
    <source>
        <strain evidence="1">DSM 24202</strain>
    </source>
</reference>
<protein>
    <submittedName>
        <fullName evidence="1">Uncharacterized protein</fullName>
    </submittedName>
</protein>
<dbReference type="AlphaFoldDB" id="A0AAE4APY0"/>
<dbReference type="Proteomes" id="UP001238163">
    <property type="component" value="Unassembled WGS sequence"/>
</dbReference>
<name>A0AAE4APY0_9BACT</name>
<dbReference type="RefSeq" id="WP_307263178.1">
    <property type="nucleotide sequence ID" value="NZ_JAUSVL010000001.1"/>
</dbReference>
<proteinExistence type="predicted"/>
<gene>
    <name evidence="1" type="ORF">J3R75_003117</name>
</gene>
<accession>A0AAE4APY0</accession>
<keyword evidence="2" id="KW-1185">Reference proteome</keyword>
<sequence>MQIIRGILLLKDGVASWVDQFGNSAADPALTIAVSTKIVLDIRQPLDRSVSSSVDAVLPAYPIAQLASTGLYFAMDSDYDQGTIPKLIRTSDISVSTTEAGATQVEFVVPNTNIAALHTALNKGASISFGCELGGVDDSNATVFVIQFNLGLRNRRYIPGDSPDTPDPDDPAWLPGVRAIIAAEVAAAALRGDPGTPSYTYVAYASDADGTDFSLTPSGELEYRAEFVSSTLISEPDIDDFITANAVFVRYIVPGAAGASSKLYVAYATAVDGSGFSLTPGADKPYRAEFISSNLDLTPVLADFGGATWVKYLGTDGIDGFGVTPQGAWSAGNSPYDLHDMVTTAYGWFLSLVDNNNAAPPVPPATSDSWQLIVANGRNGYNVIRGYNTVPDANDTGWHTTQMADDIYYRDSMNGGVTWTAAVALSQAAVLPIARFAATYVEADADWWAPVAEPGVEFATARCAYFRFKLAGGSFSPESLIIQLEGDPTPEEVTAAENLLLSADLSIQYSATSAEDGDWHGALAAGDRCVRLYNAAGTVRVVWNLGGTAGVDIAAFEVAVGAGIAWHDIPQVADHYMKISVDGGATWGGVFRINAESAYDEWLAAGNIGTREDFLDSLKGEPGVPGAPGSGIHIDASGTLAERDNYDSTPLGFVYLASDGDGSGGPALFQRSSATQGTWSSPVPVTVGPKGKDGIDGAPGAAAPIVPDFEFTSAELLEDIDHGNHLLLDGTTPIAQVELYDAAGNGIVIERGDAAENGRCMIVTRWSAGETIIYFGELDVSRGGRVRFASAGGTTGITAAEARRIAKKQALIFG</sequence>
<dbReference type="EMBL" id="JAUSVL010000001">
    <property type="protein sequence ID" value="MDQ0291010.1"/>
    <property type="molecule type" value="Genomic_DNA"/>
</dbReference>
<evidence type="ECO:0000313" key="1">
    <source>
        <dbReference type="EMBL" id="MDQ0291010.1"/>
    </source>
</evidence>
<organism evidence="1 2">
    <name type="scientific">Oligosphaera ethanolica</name>
    <dbReference type="NCBI Taxonomy" id="760260"/>
    <lineage>
        <taxon>Bacteria</taxon>
        <taxon>Pseudomonadati</taxon>
        <taxon>Lentisphaerota</taxon>
        <taxon>Oligosphaeria</taxon>
        <taxon>Oligosphaerales</taxon>
        <taxon>Oligosphaeraceae</taxon>
        <taxon>Oligosphaera</taxon>
    </lineage>
</organism>
<evidence type="ECO:0000313" key="2">
    <source>
        <dbReference type="Proteomes" id="UP001238163"/>
    </source>
</evidence>
<comment type="caution">
    <text evidence="1">The sequence shown here is derived from an EMBL/GenBank/DDBJ whole genome shotgun (WGS) entry which is preliminary data.</text>
</comment>